<organism evidence="3 4">
    <name type="scientific">Saprolegnia diclina (strain VS20)</name>
    <dbReference type="NCBI Taxonomy" id="1156394"/>
    <lineage>
        <taxon>Eukaryota</taxon>
        <taxon>Sar</taxon>
        <taxon>Stramenopiles</taxon>
        <taxon>Oomycota</taxon>
        <taxon>Saprolegniomycetes</taxon>
        <taxon>Saprolegniales</taxon>
        <taxon>Saprolegniaceae</taxon>
        <taxon>Saprolegnia</taxon>
    </lineage>
</organism>
<sequence>MRVAISLALAPIAVSATSLLGGPAVVAFAAATHATDLSPCTGQLLASTPASCAWLADATRYGVDQLNHMINTASPVMPMLIVSAVDKPVAGAYESHLLELQVQVAPCLTPSNHDDKKATPPSNAHVCDFDFDQVAKYQLLLSQANATQRWTLVDSLQVFDSGVQGGKPELRPLPDFLPVQDASESPAVPFGQLFLHVLIVAACLLSMVAVVAHSLKTRREGYAAISRQVQTKQVRRVDLRHSNPVPRHEENVLRYSHEQNERFAV</sequence>
<gene>
    <name evidence="3" type="ORF">SDRG_16325</name>
</gene>
<keyword evidence="1" id="KW-1133">Transmembrane helix</keyword>
<reference evidence="3 4" key="1">
    <citation type="submission" date="2012-04" db="EMBL/GenBank/DDBJ databases">
        <title>The Genome Sequence of Saprolegnia declina VS20.</title>
        <authorList>
            <consortium name="The Broad Institute Genome Sequencing Platform"/>
            <person name="Russ C."/>
            <person name="Nusbaum C."/>
            <person name="Tyler B."/>
            <person name="van West P."/>
            <person name="Dieguez-Uribeondo J."/>
            <person name="de Bruijn I."/>
            <person name="Tripathy S."/>
            <person name="Jiang R."/>
            <person name="Young S.K."/>
            <person name="Zeng Q."/>
            <person name="Gargeya S."/>
            <person name="Fitzgerald M."/>
            <person name="Haas B."/>
            <person name="Abouelleil A."/>
            <person name="Alvarado L."/>
            <person name="Arachchi H.M."/>
            <person name="Berlin A."/>
            <person name="Chapman S.B."/>
            <person name="Goldberg J."/>
            <person name="Griggs A."/>
            <person name="Gujja S."/>
            <person name="Hansen M."/>
            <person name="Howarth C."/>
            <person name="Imamovic A."/>
            <person name="Larimer J."/>
            <person name="McCowen C."/>
            <person name="Montmayeur A."/>
            <person name="Murphy C."/>
            <person name="Neiman D."/>
            <person name="Pearson M."/>
            <person name="Priest M."/>
            <person name="Roberts A."/>
            <person name="Saif S."/>
            <person name="Shea T."/>
            <person name="Sisk P."/>
            <person name="Sykes S."/>
            <person name="Wortman J."/>
            <person name="Nusbaum C."/>
            <person name="Birren B."/>
        </authorList>
    </citation>
    <scope>NUCLEOTIDE SEQUENCE [LARGE SCALE GENOMIC DNA]</scope>
    <source>
        <strain evidence="3 4">VS20</strain>
    </source>
</reference>
<keyword evidence="2" id="KW-0732">Signal</keyword>
<dbReference type="Proteomes" id="UP000030762">
    <property type="component" value="Unassembled WGS sequence"/>
</dbReference>
<dbReference type="OMA" id="MINTASP"/>
<dbReference type="GeneID" id="19957052"/>
<evidence type="ECO:0000256" key="2">
    <source>
        <dbReference type="SAM" id="SignalP"/>
    </source>
</evidence>
<evidence type="ECO:0000256" key="1">
    <source>
        <dbReference type="SAM" id="Phobius"/>
    </source>
</evidence>
<dbReference type="VEuPathDB" id="FungiDB:SDRG_16325"/>
<dbReference type="OrthoDB" id="63274at2759"/>
<proteinExistence type="predicted"/>
<protein>
    <submittedName>
        <fullName evidence="3">Uncharacterized protein</fullName>
    </submittedName>
</protein>
<dbReference type="EMBL" id="JH767254">
    <property type="protein sequence ID" value="EQC25809.1"/>
    <property type="molecule type" value="Genomic_DNA"/>
</dbReference>
<keyword evidence="1" id="KW-0812">Transmembrane</keyword>
<keyword evidence="4" id="KW-1185">Reference proteome</keyword>
<dbReference type="AlphaFoldDB" id="T0PK98"/>
<name>T0PK98_SAPDV</name>
<evidence type="ECO:0000313" key="3">
    <source>
        <dbReference type="EMBL" id="EQC25809.1"/>
    </source>
</evidence>
<evidence type="ECO:0000313" key="4">
    <source>
        <dbReference type="Proteomes" id="UP000030762"/>
    </source>
</evidence>
<feature type="transmembrane region" description="Helical" evidence="1">
    <location>
        <begin position="193"/>
        <end position="212"/>
    </location>
</feature>
<keyword evidence="1" id="KW-0472">Membrane</keyword>
<dbReference type="InParanoid" id="T0PK98"/>
<feature type="signal peptide" evidence="2">
    <location>
        <begin position="1"/>
        <end position="16"/>
    </location>
</feature>
<dbReference type="RefSeq" id="XP_008620751.1">
    <property type="nucleotide sequence ID" value="XM_008622529.1"/>
</dbReference>
<feature type="chain" id="PRO_5004569258" evidence="2">
    <location>
        <begin position="17"/>
        <end position="265"/>
    </location>
</feature>
<accession>T0PK98</accession>